<comment type="similarity">
    <text evidence="2">Belongs to the peptidase U48 family.</text>
</comment>
<evidence type="ECO:0000256" key="11">
    <source>
        <dbReference type="SAM" id="Phobius"/>
    </source>
</evidence>
<keyword evidence="3" id="KW-0645">Protease</keyword>
<keyword evidence="14" id="KW-1185">Reference proteome</keyword>
<evidence type="ECO:0000256" key="4">
    <source>
        <dbReference type="ARBA" id="ARBA00022692"/>
    </source>
</evidence>
<dbReference type="AlphaFoldDB" id="A0A1V9ZIC5"/>
<proteinExistence type="inferred from homology"/>
<keyword evidence="7 11" id="KW-1133">Transmembrane helix</keyword>
<evidence type="ECO:0000256" key="7">
    <source>
        <dbReference type="ARBA" id="ARBA00022989"/>
    </source>
</evidence>
<dbReference type="EC" id="3.4.26.1" evidence="10"/>
<dbReference type="GO" id="GO:0071586">
    <property type="term" value="P:CAAX-box protein processing"/>
    <property type="evidence" value="ECO:0007669"/>
    <property type="project" value="InterPro"/>
</dbReference>
<dbReference type="GO" id="GO:0005789">
    <property type="term" value="C:endoplasmic reticulum membrane"/>
    <property type="evidence" value="ECO:0007669"/>
    <property type="project" value="UniProtKB-SubCell"/>
</dbReference>
<dbReference type="InterPro" id="IPR003675">
    <property type="entry name" value="Rce1/LyrA-like_dom"/>
</dbReference>
<organism evidence="13 14">
    <name type="scientific">Achlya hypogyna</name>
    <name type="common">Oomycete</name>
    <name type="synonym">Protoachlya hypogyna</name>
    <dbReference type="NCBI Taxonomy" id="1202772"/>
    <lineage>
        <taxon>Eukaryota</taxon>
        <taxon>Sar</taxon>
        <taxon>Stramenopiles</taxon>
        <taxon>Oomycota</taxon>
        <taxon>Saprolegniomycetes</taxon>
        <taxon>Saprolegniales</taxon>
        <taxon>Achlyaceae</taxon>
        <taxon>Achlya</taxon>
    </lineage>
</organism>
<keyword evidence="5" id="KW-0378">Hydrolase</keyword>
<evidence type="ECO:0000256" key="6">
    <source>
        <dbReference type="ARBA" id="ARBA00022824"/>
    </source>
</evidence>
<evidence type="ECO:0000256" key="3">
    <source>
        <dbReference type="ARBA" id="ARBA00022670"/>
    </source>
</evidence>
<gene>
    <name evidence="13" type="ORF">ACHHYP_10091</name>
</gene>
<evidence type="ECO:0000256" key="1">
    <source>
        <dbReference type="ARBA" id="ARBA00004477"/>
    </source>
</evidence>
<name>A0A1V9ZIC5_ACHHY</name>
<comment type="subcellular location">
    <subcellularLocation>
        <location evidence="1">Endoplasmic reticulum membrane</location>
        <topology evidence="1">Multi-pass membrane protein</topology>
    </subcellularLocation>
</comment>
<keyword evidence="4 11" id="KW-0812">Transmembrane</keyword>
<evidence type="ECO:0000256" key="5">
    <source>
        <dbReference type="ARBA" id="ARBA00022801"/>
    </source>
</evidence>
<comment type="catalytic activity">
    <reaction evidence="9">
        <text>Hydrolyzes the peptide bond -P2-(S-farnesyl or geranylgeranyl)C-P1'-P2'-P3'-COOH where P1' and P2' are amino acids with aliphatic sidechains and P3' is any C-terminal residue.</text>
        <dbReference type="EC" id="3.4.26.1"/>
    </reaction>
</comment>
<dbReference type="PANTHER" id="PTHR13046">
    <property type="entry name" value="PROTEASE U48 CAAX PRENYL PROTEASE RCE1"/>
    <property type="match status" value="1"/>
</dbReference>
<feature type="transmembrane region" description="Helical" evidence="11">
    <location>
        <begin position="277"/>
        <end position="297"/>
    </location>
</feature>
<feature type="transmembrane region" description="Helical" evidence="11">
    <location>
        <begin position="167"/>
        <end position="195"/>
    </location>
</feature>
<dbReference type="Proteomes" id="UP000243579">
    <property type="component" value="Unassembled WGS sequence"/>
</dbReference>
<evidence type="ECO:0000256" key="8">
    <source>
        <dbReference type="ARBA" id="ARBA00023136"/>
    </source>
</evidence>
<dbReference type="STRING" id="1202772.A0A1V9ZIC5"/>
<feature type="transmembrane region" description="Helical" evidence="11">
    <location>
        <begin position="43"/>
        <end position="63"/>
    </location>
</feature>
<dbReference type="EMBL" id="JNBR01000098">
    <property type="protein sequence ID" value="OQR97739.1"/>
    <property type="molecule type" value="Genomic_DNA"/>
</dbReference>
<sequence>MKFAVSPAEAVLSCLAMAAAYVGVLYCAPTHVRALPRDHPTQILTRFFLISFVCVLSPIYMMTFYQQSANGMSLLAWLGLHRDILSTVVATGLCLLLTVVLFAGSLFASALELQKEATAMSWLEALKATQLYASFRHEHLKAIRTYIYVIHDKRISQIKQAPLTEEFVFRGCMAALLLNAGFSVSHIVFLSPLAFGVAHAHHFYEHVRGGMPWMRALAIVVFQLVYTTVFGIYATFLFLRTGQLVAIIVVHAFCNVMGFPDLSFVSPDSDLYTYRHSILGVYLVGIVCFSVLLYPVTAPTLHAYGFWAFP</sequence>
<evidence type="ECO:0000256" key="10">
    <source>
        <dbReference type="ARBA" id="ARBA00049729"/>
    </source>
</evidence>
<evidence type="ECO:0000256" key="2">
    <source>
        <dbReference type="ARBA" id="ARBA00006897"/>
    </source>
</evidence>
<feature type="transmembrane region" description="Helical" evidence="11">
    <location>
        <begin position="84"/>
        <end position="111"/>
    </location>
</feature>
<dbReference type="Pfam" id="PF02517">
    <property type="entry name" value="Rce1-like"/>
    <property type="match status" value="1"/>
</dbReference>
<dbReference type="OrthoDB" id="271604at2759"/>
<dbReference type="GO" id="GO:0004222">
    <property type="term" value="F:metalloendopeptidase activity"/>
    <property type="evidence" value="ECO:0007669"/>
    <property type="project" value="InterPro"/>
</dbReference>
<protein>
    <recommendedName>
        <fullName evidence="10">intramembrane prenyl-peptidase Rce1</fullName>
        <ecNumber evidence="10">3.4.26.1</ecNumber>
    </recommendedName>
</protein>
<keyword evidence="8 11" id="KW-0472">Membrane</keyword>
<comment type="caution">
    <text evidence="13">The sequence shown here is derived from an EMBL/GenBank/DDBJ whole genome shotgun (WGS) entry which is preliminary data.</text>
</comment>
<dbReference type="PANTHER" id="PTHR13046:SF0">
    <property type="entry name" value="CAAX PRENYL PROTEASE 2"/>
    <property type="match status" value="1"/>
</dbReference>
<dbReference type="InterPro" id="IPR039731">
    <property type="entry name" value="Rce1"/>
</dbReference>
<feature type="transmembrane region" description="Helical" evidence="11">
    <location>
        <begin position="216"/>
        <end position="238"/>
    </location>
</feature>
<evidence type="ECO:0000259" key="12">
    <source>
        <dbReference type="Pfam" id="PF02517"/>
    </source>
</evidence>
<feature type="domain" description="CAAX prenyl protease 2/Lysostaphin resistance protein A-like" evidence="12">
    <location>
        <begin position="161"/>
        <end position="257"/>
    </location>
</feature>
<evidence type="ECO:0000256" key="9">
    <source>
        <dbReference type="ARBA" id="ARBA00047280"/>
    </source>
</evidence>
<feature type="transmembrane region" description="Helical" evidence="11">
    <location>
        <begin position="244"/>
        <end position="265"/>
    </location>
</feature>
<evidence type="ECO:0000313" key="14">
    <source>
        <dbReference type="Proteomes" id="UP000243579"/>
    </source>
</evidence>
<evidence type="ECO:0000313" key="13">
    <source>
        <dbReference type="EMBL" id="OQR97739.1"/>
    </source>
</evidence>
<keyword evidence="6" id="KW-0256">Endoplasmic reticulum</keyword>
<accession>A0A1V9ZIC5</accession>
<reference evidence="13 14" key="1">
    <citation type="journal article" date="2014" name="Genome Biol. Evol.">
        <title>The secreted proteins of Achlya hypogyna and Thraustotheca clavata identify the ancestral oomycete secretome and reveal gene acquisitions by horizontal gene transfer.</title>
        <authorList>
            <person name="Misner I."/>
            <person name="Blouin N."/>
            <person name="Leonard G."/>
            <person name="Richards T.A."/>
            <person name="Lane C.E."/>
        </authorList>
    </citation>
    <scope>NUCLEOTIDE SEQUENCE [LARGE SCALE GENOMIC DNA]</scope>
    <source>
        <strain evidence="13 14">ATCC 48635</strain>
    </source>
</reference>